<dbReference type="Proteomes" id="UP001218188">
    <property type="component" value="Unassembled WGS sequence"/>
</dbReference>
<evidence type="ECO:0000256" key="1">
    <source>
        <dbReference type="SAM" id="MobiDB-lite"/>
    </source>
</evidence>
<evidence type="ECO:0000313" key="3">
    <source>
        <dbReference type="Proteomes" id="UP001218188"/>
    </source>
</evidence>
<keyword evidence="3" id="KW-1185">Reference proteome</keyword>
<accession>A0AAD6SMF8</accession>
<dbReference type="AlphaFoldDB" id="A0AAD6SMF8"/>
<organism evidence="2 3">
    <name type="scientific">Mycena alexandri</name>
    <dbReference type="NCBI Taxonomy" id="1745969"/>
    <lineage>
        <taxon>Eukaryota</taxon>
        <taxon>Fungi</taxon>
        <taxon>Dikarya</taxon>
        <taxon>Basidiomycota</taxon>
        <taxon>Agaricomycotina</taxon>
        <taxon>Agaricomycetes</taxon>
        <taxon>Agaricomycetidae</taxon>
        <taxon>Agaricales</taxon>
        <taxon>Marasmiineae</taxon>
        <taxon>Mycenaceae</taxon>
        <taxon>Mycena</taxon>
    </lineage>
</organism>
<reference evidence="2" key="1">
    <citation type="submission" date="2023-03" db="EMBL/GenBank/DDBJ databases">
        <title>Massive genome expansion in bonnet fungi (Mycena s.s.) driven by repeated elements and novel gene families across ecological guilds.</title>
        <authorList>
            <consortium name="Lawrence Berkeley National Laboratory"/>
            <person name="Harder C.B."/>
            <person name="Miyauchi S."/>
            <person name="Viragh M."/>
            <person name="Kuo A."/>
            <person name="Thoen E."/>
            <person name="Andreopoulos B."/>
            <person name="Lu D."/>
            <person name="Skrede I."/>
            <person name="Drula E."/>
            <person name="Henrissat B."/>
            <person name="Morin E."/>
            <person name="Kohler A."/>
            <person name="Barry K."/>
            <person name="LaButti K."/>
            <person name="Morin E."/>
            <person name="Salamov A."/>
            <person name="Lipzen A."/>
            <person name="Mereny Z."/>
            <person name="Hegedus B."/>
            <person name="Baldrian P."/>
            <person name="Stursova M."/>
            <person name="Weitz H."/>
            <person name="Taylor A."/>
            <person name="Grigoriev I.V."/>
            <person name="Nagy L.G."/>
            <person name="Martin F."/>
            <person name="Kauserud H."/>
        </authorList>
    </citation>
    <scope>NUCLEOTIDE SEQUENCE</scope>
    <source>
        <strain evidence="2">CBHHK200</strain>
    </source>
</reference>
<name>A0AAD6SMF8_9AGAR</name>
<protein>
    <submittedName>
        <fullName evidence="2">Uncharacterized protein</fullName>
    </submittedName>
</protein>
<gene>
    <name evidence="2" type="ORF">C8F04DRAFT_1187471</name>
</gene>
<feature type="region of interest" description="Disordered" evidence="1">
    <location>
        <begin position="1"/>
        <end position="48"/>
    </location>
</feature>
<sequence>MSTPAVPSAKGKKRSLKPLAPQSTATLPDGVRRPRPPPRVPTPPTMCPPSPSWDTAWAALFANLQQDLEREEEERVLAGHIMDSGNIDGAEPDALERNIIYVEGSDEQQAARTAFEALLQEAPMSVQQYQANWDLAPWPASVDLYRETQGYDRRSVLIVAAPTVLTLTTIFRSERETTTWDVGDTRIPTAMSSPVHYTTTPAQRELYYLLYRYKHEYDRKIRARLRRRIIQLHERAAANKCGYPFHS</sequence>
<proteinExistence type="predicted"/>
<comment type="caution">
    <text evidence="2">The sequence shown here is derived from an EMBL/GenBank/DDBJ whole genome shotgun (WGS) entry which is preliminary data.</text>
</comment>
<feature type="compositionally biased region" description="Pro residues" evidence="1">
    <location>
        <begin position="37"/>
        <end position="48"/>
    </location>
</feature>
<evidence type="ECO:0000313" key="2">
    <source>
        <dbReference type="EMBL" id="KAJ7029621.1"/>
    </source>
</evidence>
<dbReference type="EMBL" id="JARJCM010000099">
    <property type="protein sequence ID" value="KAJ7029621.1"/>
    <property type="molecule type" value="Genomic_DNA"/>
</dbReference>